<organism evidence="2 3">
    <name type="scientific">Idiomarina baltica</name>
    <dbReference type="NCBI Taxonomy" id="190892"/>
    <lineage>
        <taxon>Bacteria</taxon>
        <taxon>Pseudomonadati</taxon>
        <taxon>Pseudomonadota</taxon>
        <taxon>Gammaproteobacteria</taxon>
        <taxon>Alteromonadales</taxon>
        <taxon>Idiomarinaceae</taxon>
        <taxon>Idiomarina</taxon>
    </lineage>
</organism>
<evidence type="ECO:0000256" key="1">
    <source>
        <dbReference type="SAM" id="MobiDB-lite"/>
    </source>
</evidence>
<feature type="compositionally biased region" description="Low complexity" evidence="1">
    <location>
        <begin position="95"/>
        <end position="104"/>
    </location>
</feature>
<feature type="region of interest" description="Disordered" evidence="1">
    <location>
        <begin position="95"/>
        <end position="136"/>
    </location>
</feature>
<accession>A0A348WLX5</accession>
<dbReference type="EMBL" id="DMUP01000042">
    <property type="protein sequence ID" value="HAR55537.1"/>
    <property type="molecule type" value="Genomic_DNA"/>
</dbReference>
<sequence>MFSLLSQMITKANLSGMTLMVRPTGQGRLSVVICAESTDWKADDANLKAALTQPLVIEGEVMALEEQLISDLATHSESFVRAVVSSNASKVSAAHDAAASASSATPTHESENVGADDTDDDAPINVGAPVTDNDLF</sequence>
<comment type="caution">
    <text evidence="2">The sequence shown here is derived from an EMBL/GenBank/DDBJ whole genome shotgun (WGS) entry which is preliminary data.</text>
</comment>
<evidence type="ECO:0008006" key="4">
    <source>
        <dbReference type="Google" id="ProtNLM"/>
    </source>
</evidence>
<name>A0A348WLX5_9GAMM</name>
<proteinExistence type="predicted"/>
<protein>
    <recommendedName>
        <fullName evidence="4">PRTRC system protein E</fullName>
    </recommendedName>
</protein>
<dbReference type="AlphaFoldDB" id="A0A348WLX5"/>
<evidence type="ECO:0000313" key="2">
    <source>
        <dbReference type="EMBL" id="HAR55537.1"/>
    </source>
</evidence>
<gene>
    <name evidence="2" type="ORF">DCR58_01990</name>
</gene>
<evidence type="ECO:0000313" key="3">
    <source>
        <dbReference type="Proteomes" id="UP000262878"/>
    </source>
</evidence>
<dbReference type="Proteomes" id="UP000262878">
    <property type="component" value="Unassembled WGS sequence"/>
</dbReference>
<reference evidence="2 3" key="1">
    <citation type="journal article" date="2018" name="Nat. Biotechnol.">
        <title>A standardized bacterial taxonomy based on genome phylogeny substantially revises the tree of life.</title>
        <authorList>
            <person name="Parks D.H."/>
            <person name="Chuvochina M."/>
            <person name="Waite D.W."/>
            <person name="Rinke C."/>
            <person name="Skarshewski A."/>
            <person name="Chaumeil P.A."/>
            <person name="Hugenholtz P."/>
        </authorList>
    </citation>
    <scope>NUCLEOTIDE SEQUENCE [LARGE SCALE GENOMIC DNA]</scope>
    <source>
        <strain evidence="2">UBA9360</strain>
    </source>
</reference>